<feature type="compositionally biased region" description="Polar residues" evidence="8">
    <location>
        <begin position="1276"/>
        <end position="1302"/>
    </location>
</feature>
<name>A0A1V6PA64_PENDC</name>
<reference evidence="12" key="1">
    <citation type="journal article" date="2017" name="Nat. Microbiol.">
        <title>Global analysis of biosynthetic gene clusters reveals vast potential of secondary metabolite production in Penicillium species.</title>
        <authorList>
            <person name="Nielsen J.C."/>
            <person name="Grijseels S."/>
            <person name="Prigent S."/>
            <person name="Ji B."/>
            <person name="Dainat J."/>
            <person name="Nielsen K.F."/>
            <person name="Frisvad J.C."/>
            <person name="Workman M."/>
            <person name="Nielsen J."/>
        </authorList>
    </citation>
    <scope>NUCLEOTIDE SEQUENCE [LARGE SCALE GENOMIC DNA]</scope>
    <source>
        <strain evidence="12">IBT 11843</strain>
    </source>
</reference>
<feature type="region of interest" description="Disordered" evidence="8">
    <location>
        <begin position="1049"/>
        <end position="1091"/>
    </location>
</feature>
<feature type="compositionally biased region" description="Basic and acidic residues" evidence="8">
    <location>
        <begin position="606"/>
        <end position="621"/>
    </location>
</feature>
<dbReference type="GO" id="GO:0015179">
    <property type="term" value="F:L-amino acid transmembrane transporter activity"/>
    <property type="evidence" value="ECO:0007669"/>
    <property type="project" value="TreeGrafter"/>
</dbReference>
<feature type="region of interest" description="Disordered" evidence="8">
    <location>
        <begin position="558"/>
        <end position="669"/>
    </location>
</feature>
<feature type="transmembrane region" description="Helical" evidence="9">
    <location>
        <begin position="185"/>
        <end position="208"/>
    </location>
</feature>
<feature type="region of interest" description="Disordered" evidence="8">
    <location>
        <begin position="750"/>
        <end position="769"/>
    </location>
</feature>
<feature type="region of interest" description="Disordered" evidence="8">
    <location>
        <begin position="778"/>
        <end position="1031"/>
    </location>
</feature>
<dbReference type="PANTHER" id="PTHR22950:SF458">
    <property type="entry name" value="SODIUM-COUPLED NEUTRAL AMINO ACID TRANSPORTER 11-RELATED"/>
    <property type="match status" value="1"/>
</dbReference>
<sequence length="1384" mass="150926">MPVEEGENDLLTGPNGQEEVETTSLLSPTDEEQGDVIAHPDPAVSPPDPAIDRTQAKHQSSISQPASDGQRRIPRTTNRVRFVEEPPEEDGRAHSLDALWLDEEDYELGDHSESSNHTVGQSVPLLTNIEAPSVTLATSDDFFPEDHLEDARPRSGMRMAFMNMANSIIGAGIIGQPYALRQAGLTMGILLLTALTVTVDWTIRLIVINSKLSGADSFQATMQYCFGRNGLIAISVAQWAFAFGGMVAFCIIVGDTIPHVFAALFPSLRNMSFLWLLTDRRAVIVLFVLSVSFPLSLYRDIAKLAKASALALVSMVVIVITVITQGFRVPSESRGDIKNLIIVNSGFFQAIGVISFDHNSLLIYGSLKKPTLDRFATVTHYSTAVSLCMCLAMGIAGFMSFGSKTQGNVLNNFPSDNIMVNIARLCFGLNMLTTLPLEAFVCRSVMTTYYFPDEPFDPNRHLIFTTALVVTSMVLALITCDLGSVFELIGATSAAALAYIFPPLCWIKLSSATRREKIPAYLCVGFGLVVMGVSVVQAVAKIIRIFPYWIQVPRALSEMPNPNKKNEDRPRERSMDDPGPSHRPRASTHTSQERSNYGQMGNSGPRGRERPSTEDAQERLRQIQMDDLGSARRERVSTEDDPRNISHASLEELEAHRQSNIPGTEAFKRASERKDALKAWAKMKDDSLHTAFEKLQDLNGGQSHRANLNARFDSIRDHPPKTHAYPRANFQSAHPRRFSNVGAPRARPMANVQPAHSRRSSNIRSPRAQPMANVVESHVRPIPPDPTRGGRGQITKHHPRASPSSGRGGGIIGTRGRMSGFDTRAHVSGSDTRAHVSAFETRGHRASRSREYRTPVKAQPDFSRNITTPEAFLADLRRRSNPPASPTALNPPQRPQPVSRQEPAVPATASSNPAAVSKTLKLDLRPKPVSRQEPAVPASASSNPAAASTSEVARRSVSPRAPRPMIKTVAQKPLGDTLSGIGRPSSSPQHAGAASHQPRMAISQPTSADPVPANLLLDFNEPEPPRNQQREAISSYSHLQGLDFGGPPTLNWSLDLPPARQERTSADRSAAMKAQVHEHNGSHDRGNLPPLTSAPSYDLFDDPRPYVRSTPAIGQNPFTDPLPLASTENIPFRADRSSEISQTINYDSFRDYRSPLDPPSSGESKPSKSGAIRTPSLLSPKKTERFDFTPGLEKLRVSESPTRKPAPNRKPVSELARSIHAEAWLMHHKIGEAKVIGVKASLGPDHLPAHTSEYEYPIPQPPRPKVIGPGPGPSVTRFQRQGTEIQQRVASNVHSGGTSSQRAPVRVLGPAPGPLSVRPQRQESLNQAPRNPQDQMVKEPASSNQNPGSSGSQSSAMGFHGISGSKPKILGIQPFDPSKKKGKM</sequence>
<feature type="compositionally biased region" description="Basic and acidic residues" evidence="8">
    <location>
        <begin position="81"/>
        <end position="94"/>
    </location>
</feature>
<feature type="transmembrane region" description="Helical" evidence="9">
    <location>
        <begin position="462"/>
        <end position="479"/>
    </location>
</feature>
<dbReference type="PANTHER" id="PTHR22950">
    <property type="entry name" value="AMINO ACID TRANSPORTER"/>
    <property type="match status" value="1"/>
</dbReference>
<dbReference type="OrthoDB" id="28208at2759"/>
<evidence type="ECO:0000259" key="10">
    <source>
        <dbReference type="Pfam" id="PF01490"/>
    </source>
</evidence>
<evidence type="ECO:0000256" key="7">
    <source>
        <dbReference type="ARBA" id="ARBA00023136"/>
    </source>
</evidence>
<dbReference type="GO" id="GO:0016020">
    <property type="term" value="C:membrane"/>
    <property type="evidence" value="ECO:0007669"/>
    <property type="project" value="UniProtKB-SubCell"/>
</dbReference>
<keyword evidence="6 9" id="KW-1133">Transmembrane helix</keyword>
<evidence type="ECO:0000256" key="8">
    <source>
        <dbReference type="SAM" id="MobiDB-lite"/>
    </source>
</evidence>
<keyword evidence="3" id="KW-0813">Transport</keyword>
<proteinExistence type="inferred from homology"/>
<feature type="transmembrane region" description="Helical" evidence="9">
    <location>
        <begin position="422"/>
        <end position="441"/>
    </location>
</feature>
<feature type="compositionally biased region" description="Basic and acidic residues" evidence="8">
    <location>
        <begin position="1181"/>
        <end position="1197"/>
    </location>
</feature>
<feature type="compositionally biased region" description="Polar residues" evidence="8">
    <location>
        <begin position="57"/>
        <end position="67"/>
    </location>
</feature>
<protein>
    <recommendedName>
        <fullName evidence="10">Amino acid transporter transmembrane domain-containing protein</fullName>
    </recommendedName>
</protein>
<feature type="compositionally biased region" description="Basic and acidic residues" evidence="8">
    <location>
        <begin position="564"/>
        <end position="580"/>
    </location>
</feature>
<comment type="similarity">
    <text evidence="2">Belongs to the amino acid/polyamine transporter 2 family.</text>
</comment>
<accession>A0A1V6PA64</accession>
<feature type="compositionally biased region" description="Polar residues" evidence="8">
    <location>
        <begin position="587"/>
        <end position="602"/>
    </location>
</feature>
<keyword evidence="5" id="KW-0029">Amino-acid transport</keyword>
<evidence type="ECO:0000313" key="12">
    <source>
        <dbReference type="Proteomes" id="UP000191522"/>
    </source>
</evidence>
<keyword evidence="12" id="KW-1185">Reference proteome</keyword>
<feature type="region of interest" description="Disordered" evidence="8">
    <location>
        <begin position="1"/>
        <end position="94"/>
    </location>
</feature>
<feature type="transmembrane region" description="Helical" evidence="9">
    <location>
        <begin position="379"/>
        <end position="402"/>
    </location>
</feature>
<comment type="caution">
    <text evidence="11">The sequence shown here is derived from an EMBL/GenBank/DDBJ whole genome shotgun (WGS) entry which is preliminary data.</text>
</comment>
<dbReference type="InterPro" id="IPR013057">
    <property type="entry name" value="AA_transpt_TM"/>
</dbReference>
<dbReference type="STRING" id="69771.A0A1V6PA64"/>
<feature type="region of interest" description="Disordered" evidence="8">
    <location>
        <begin position="1251"/>
        <end position="1384"/>
    </location>
</feature>
<feature type="region of interest" description="Disordered" evidence="8">
    <location>
        <begin position="1112"/>
        <end position="1214"/>
    </location>
</feature>
<gene>
    <name evidence="11" type="ORF">PENDEC_c013G02187</name>
</gene>
<feature type="transmembrane region" description="Helical" evidence="9">
    <location>
        <begin position="160"/>
        <end position="179"/>
    </location>
</feature>
<feature type="compositionally biased region" description="Low complexity" evidence="8">
    <location>
        <begin position="1159"/>
        <end position="1170"/>
    </location>
</feature>
<evidence type="ECO:0000313" key="11">
    <source>
        <dbReference type="EMBL" id="OQD73910.1"/>
    </source>
</evidence>
<evidence type="ECO:0000256" key="2">
    <source>
        <dbReference type="ARBA" id="ARBA00008066"/>
    </source>
</evidence>
<feature type="domain" description="Amino acid transporter transmembrane" evidence="10">
    <location>
        <begin position="154"/>
        <end position="538"/>
    </location>
</feature>
<feature type="transmembrane region" description="Helical" evidence="9">
    <location>
        <begin position="309"/>
        <end position="327"/>
    </location>
</feature>
<feature type="transmembrane region" description="Helical" evidence="9">
    <location>
        <begin position="518"/>
        <end position="540"/>
    </location>
</feature>
<feature type="compositionally biased region" description="Polar residues" evidence="8">
    <location>
        <begin position="1322"/>
        <end position="1334"/>
    </location>
</feature>
<dbReference type="Pfam" id="PF01490">
    <property type="entry name" value="Aa_trans"/>
    <property type="match status" value="1"/>
</dbReference>
<keyword evidence="7 9" id="KW-0472">Membrane</keyword>
<feature type="transmembrane region" description="Helical" evidence="9">
    <location>
        <begin position="274"/>
        <end position="297"/>
    </location>
</feature>
<evidence type="ECO:0000256" key="3">
    <source>
        <dbReference type="ARBA" id="ARBA00022448"/>
    </source>
</evidence>
<evidence type="ECO:0000256" key="1">
    <source>
        <dbReference type="ARBA" id="ARBA00004141"/>
    </source>
</evidence>
<feature type="compositionally biased region" description="Low complexity" evidence="8">
    <location>
        <begin position="934"/>
        <end position="964"/>
    </location>
</feature>
<feature type="transmembrane region" description="Helical" evidence="9">
    <location>
        <begin position="229"/>
        <end position="254"/>
    </location>
</feature>
<feature type="compositionally biased region" description="Basic and acidic residues" evidence="8">
    <location>
        <begin position="1075"/>
        <end position="1086"/>
    </location>
</feature>
<evidence type="ECO:0000256" key="4">
    <source>
        <dbReference type="ARBA" id="ARBA00022692"/>
    </source>
</evidence>
<dbReference type="Proteomes" id="UP000191522">
    <property type="component" value="Unassembled WGS sequence"/>
</dbReference>
<feature type="transmembrane region" description="Helical" evidence="9">
    <location>
        <begin position="485"/>
        <end position="506"/>
    </location>
</feature>
<evidence type="ECO:0000256" key="5">
    <source>
        <dbReference type="ARBA" id="ARBA00022970"/>
    </source>
</evidence>
<evidence type="ECO:0000256" key="6">
    <source>
        <dbReference type="ARBA" id="ARBA00022989"/>
    </source>
</evidence>
<dbReference type="EMBL" id="MDYL01000013">
    <property type="protein sequence ID" value="OQD73910.1"/>
    <property type="molecule type" value="Genomic_DNA"/>
</dbReference>
<organism evidence="11 12">
    <name type="scientific">Penicillium decumbens</name>
    <dbReference type="NCBI Taxonomy" id="69771"/>
    <lineage>
        <taxon>Eukaryota</taxon>
        <taxon>Fungi</taxon>
        <taxon>Dikarya</taxon>
        <taxon>Ascomycota</taxon>
        <taxon>Pezizomycotina</taxon>
        <taxon>Eurotiomycetes</taxon>
        <taxon>Eurotiomycetidae</taxon>
        <taxon>Eurotiales</taxon>
        <taxon>Aspergillaceae</taxon>
        <taxon>Penicillium</taxon>
    </lineage>
</organism>
<dbReference type="GO" id="GO:0005783">
    <property type="term" value="C:endoplasmic reticulum"/>
    <property type="evidence" value="ECO:0007669"/>
    <property type="project" value="TreeGrafter"/>
</dbReference>
<feature type="compositionally biased region" description="Low complexity" evidence="8">
    <location>
        <begin position="1340"/>
        <end position="1356"/>
    </location>
</feature>
<feature type="compositionally biased region" description="Basic and acidic residues" evidence="8">
    <location>
        <begin position="629"/>
        <end position="657"/>
    </location>
</feature>
<evidence type="ECO:0000256" key="9">
    <source>
        <dbReference type="SAM" id="Phobius"/>
    </source>
</evidence>
<comment type="subcellular location">
    <subcellularLocation>
        <location evidence="1">Membrane</location>
        <topology evidence="1">Multi-pass membrane protein</topology>
    </subcellularLocation>
</comment>
<keyword evidence="4 9" id="KW-0812">Transmembrane</keyword>
<dbReference type="OMA" id="LESCCEL"/>